<keyword evidence="12" id="KW-1185">Reference proteome</keyword>
<evidence type="ECO:0000313" key="11">
    <source>
        <dbReference type="EMBL" id="KAK3198930.1"/>
    </source>
</evidence>
<comment type="similarity">
    <text evidence="9">Belongs to the plant Proton pump-interactor protein family.</text>
</comment>
<comment type="caution">
    <text evidence="11">The sequence shown here is derived from an EMBL/GenBank/DDBJ whole genome shotgun (WGS) entry which is preliminary data.</text>
</comment>
<dbReference type="PANTHER" id="PTHR32219:SF2">
    <property type="entry name" value="PROTON PUMP-INTERACTOR 1"/>
    <property type="match status" value="1"/>
</dbReference>
<evidence type="ECO:0000256" key="10">
    <source>
        <dbReference type="SAM" id="MobiDB-lite"/>
    </source>
</evidence>
<name>A0AAE0A1C5_9ROSI</name>
<comment type="subcellular location">
    <subcellularLocation>
        <location evidence="1">Cell membrane</location>
        <topology evidence="1">Single-pass membrane protein</topology>
    </subcellularLocation>
    <subcellularLocation>
        <location evidence="2">Endoplasmic reticulum membrane</location>
        <topology evidence="2">Single-pass membrane protein</topology>
    </subcellularLocation>
</comment>
<evidence type="ECO:0000256" key="1">
    <source>
        <dbReference type="ARBA" id="ARBA00004162"/>
    </source>
</evidence>
<evidence type="ECO:0000256" key="9">
    <source>
        <dbReference type="ARBA" id="ARBA00038080"/>
    </source>
</evidence>
<proteinExistence type="inferred from homology"/>
<evidence type="ECO:0000256" key="3">
    <source>
        <dbReference type="ARBA" id="ARBA00022475"/>
    </source>
</evidence>
<keyword evidence="5" id="KW-0256">Endoplasmic reticulum</keyword>
<evidence type="ECO:0000256" key="5">
    <source>
        <dbReference type="ARBA" id="ARBA00022824"/>
    </source>
</evidence>
<keyword evidence="6" id="KW-1133">Transmembrane helix</keyword>
<evidence type="ECO:0000256" key="4">
    <source>
        <dbReference type="ARBA" id="ARBA00022692"/>
    </source>
</evidence>
<sequence>MGVEVAEMAQVPVETVTKHEMENGKLDHEPVQFGSHGDEPVKGEDTIVSPVNLPKDAIDEWPAPMQIHSFYFVKYRPYDDPKLKAKLDQADREIQKRNTARFELLEELKSKKSERAEINCSAEVY</sequence>
<reference evidence="11" key="1">
    <citation type="journal article" date="2023" name="Plant J.">
        <title>Genome sequences and population genomics provide insights into the demographic history, inbreeding, and mutation load of two 'living fossil' tree species of Dipteronia.</title>
        <authorList>
            <person name="Feng Y."/>
            <person name="Comes H.P."/>
            <person name="Chen J."/>
            <person name="Zhu S."/>
            <person name="Lu R."/>
            <person name="Zhang X."/>
            <person name="Li P."/>
            <person name="Qiu J."/>
            <person name="Olsen K.M."/>
            <person name="Qiu Y."/>
        </authorList>
    </citation>
    <scope>NUCLEOTIDE SEQUENCE</scope>
    <source>
        <strain evidence="11">NBL</strain>
    </source>
</reference>
<feature type="region of interest" description="Disordered" evidence="10">
    <location>
        <begin position="19"/>
        <end position="43"/>
    </location>
</feature>
<gene>
    <name evidence="11" type="ORF">Dsin_022345</name>
</gene>
<evidence type="ECO:0000256" key="8">
    <source>
        <dbReference type="ARBA" id="ARBA00023136"/>
    </source>
</evidence>
<keyword evidence="4" id="KW-0812">Transmembrane</keyword>
<dbReference type="Proteomes" id="UP001281410">
    <property type="component" value="Unassembled WGS sequence"/>
</dbReference>
<dbReference type="GO" id="GO:0005886">
    <property type="term" value="C:plasma membrane"/>
    <property type="evidence" value="ECO:0007669"/>
    <property type="project" value="UniProtKB-SubCell"/>
</dbReference>
<evidence type="ECO:0000256" key="6">
    <source>
        <dbReference type="ARBA" id="ARBA00022989"/>
    </source>
</evidence>
<keyword evidence="7" id="KW-0175">Coiled coil</keyword>
<protein>
    <submittedName>
        <fullName evidence="11">Uncharacterized protein</fullName>
    </submittedName>
</protein>
<evidence type="ECO:0000256" key="2">
    <source>
        <dbReference type="ARBA" id="ARBA00004389"/>
    </source>
</evidence>
<dbReference type="AlphaFoldDB" id="A0AAE0A1C5"/>
<organism evidence="11 12">
    <name type="scientific">Dipteronia sinensis</name>
    <dbReference type="NCBI Taxonomy" id="43782"/>
    <lineage>
        <taxon>Eukaryota</taxon>
        <taxon>Viridiplantae</taxon>
        <taxon>Streptophyta</taxon>
        <taxon>Embryophyta</taxon>
        <taxon>Tracheophyta</taxon>
        <taxon>Spermatophyta</taxon>
        <taxon>Magnoliopsida</taxon>
        <taxon>eudicotyledons</taxon>
        <taxon>Gunneridae</taxon>
        <taxon>Pentapetalae</taxon>
        <taxon>rosids</taxon>
        <taxon>malvids</taxon>
        <taxon>Sapindales</taxon>
        <taxon>Sapindaceae</taxon>
        <taxon>Hippocastanoideae</taxon>
        <taxon>Acereae</taxon>
        <taxon>Dipteronia</taxon>
    </lineage>
</organism>
<accession>A0AAE0A1C5</accession>
<dbReference type="GO" id="GO:0005789">
    <property type="term" value="C:endoplasmic reticulum membrane"/>
    <property type="evidence" value="ECO:0007669"/>
    <property type="project" value="UniProtKB-SubCell"/>
</dbReference>
<keyword evidence="3" id="KW-1003">Cell membrane</keyword>
<dbReference type="PANTHER" id="PTHR32219">
    <property type="entry name" value="RNA-BINDING PROTEIN YLMH-RELATED"/>
    <property type="match status" value="1"/>
</dbReference>
<evidence type="ECO:0000256" key="7">
    <source>
        <dbReference type="ARBA" id="ARBA00023054"/>
    </source>
</evidence>
<keyword evidence="8" id="KW-0472">Membrane</keyword>
<evidence type="ECO:0000313" key="12">
    <source>
        <dbReference type="Proteomes" id="UP001281410"/>
    </source>
</evidence>
<dbReference type="EMBL" id="JANJYJ010000007">
    <property type="protein sequence ID" value="KAK3198930.1"/>
    <property type="molecule type" value="Genomic_DNA"/>
</dbReference>
<dbReference type="InterPro" id="IPR055282">
    <property type="entry name" value="PPI1-4"/>
</dbReference>